<dbReference type="Gene3D" id="3.40.50.10090">
    <property type="match status" value="2"/>
</dbReference>
<reference evidence="11 12" key="1">
    <citation type="journal article" date="2005" name="Int. J. Syst. Evol. Microbiol.">
        <title>Bacillus cibi sp. nov., isolated from jeotgal, a traditional Korean fermented seafood.</title>
        <authorList>
            <person name="Yoon J.H."/>
            <person name="Lee C.H."/>
            <person name="Oh T.K."/>
        </authorList>
    </citation>
    <scope>NUCLEOTIDE SEQUENCE [LARGE SCALE GENOMIC DNA]</scope>
    <source>
        <strain evidence="11 12">DSM 16189</strain>
    </source>
</reference>
<proteinExistence type="inferred from homology"/>
<dbReference type="EC" id="4.2.1.75" evidence="3 9"/>
<dbReference type="GO" id="GO:0006780">
    <property type="term" value="P:uroporphyrinogen III biosynthetic process"/>
    <property type="evidence" value="ECO:0007669"/>
    <property type="project" value="UniProtKB-UniRule"/>
</dbReference>
<evidence type="ECO:0000256" key="4">
    <source>
        <dbReference type="ARBA" id="ARBA00023239"/>
    </source>
</evidence>
<dbReference type="STRING" id="246786.GS18_0212310"/>
<dbReference type="EMBL" id="JNVC02000005">
    <property type="protein sequence ID" value="KEZ51882.1"/>
    <property type="molecule type" value="Genomic_DNA"/>
</dbReference>
<dbReference type="CDD" id="cd06578">
    <property type="entry name" value="HemD"/>
    <property type="match status" value="1"/>
</dbReference>
<evidence type="ECO:0000256" key="7">
    <source>
        <dbReference type="ARBA" id="ARBA00040167"/>
    </source>
</evidence>
<comment type="function">
    <text evidence="6 9">Catalyzes cyclization of the linear tetrapyrrole, hydroxymethylbilane, to the macrocyclic uroporphyrinogen III.</text>
</comment>
<comment type="pathway">
    <text evidence="1 9">Porphyrin-containing compound metabolism; protoporphyrin-IX biosynthesis; coproporphyrinogen-III from 5-aminolevulinate: step 3/4.</text>
</comment>
<dbReference type="InterPro" id="IPR039793">
    <property type="entry name" value="UROS/Hem4"/>
</dbReference>
<evidence type="ECO:0000313" key="12">
    <source>
        <dbReference type="Proteomes" id="UP000028549"/>
    </source>
</evidence>
<dbReference type="Proteomes" id="UP000028549">
    <property type="component" value="Unassembled WGS sequence"/>
</dbReference>
<evidence type="ECO:0000256" key="1">
    <source>
        <dbReference type="ARBA" id="ARBA00004772"/>
    </source>
</evidence>
<feature type="domain" description="Tetrapyrrole biosynthesis uroporphyrinogen III synthase" evidence="10">
    <location>
        <begin position="22"/>
        <end position="249"/>
    </location>
</feature>
<evidence type="ECO:0000256" key="8">
    <source>
        <dbReference type="ARBA" id="ARBA00048617"/>
    </source>
</evidence>
<dbReference type="AlphaFoldDB" id="A0A084GX20"/>
<keyword evidence="5 9" id="KW-0627">Porphyrin biosynthesis</keyword>
<dbReference type="Pfam" id="PF02602">
    <property type="entry name" value="HEM4"/>
    <property type="match status" value="1"/>
</dbReference>
<accession>A0A084GX20</accession>
<keyword evidence="12" id="KW-1185">Reference proteome</keyword>
<comment type="similarity">
    <text evidence="2 9">Belongs to the uroporphyrinogen-III synthase family.</text>
</comment>
<dbReference type="GO" id="GO:0004852">
    <property type="term" value="F:uroporphyrinogen-III synthase activity"/>
    <property type="evidence" value="ECO:0007669"/>
    <property type="project" value="UniProtKB-UniRule"/>
</dbReference>
<evidence type="ECO:0000256" key="9">
    <source>
        <dbReference type="RuleBase" id="RU366031"/>
    </source>
</evidence>
<comment type="catalytic activity">
    <reaction evidence="8 9">
        <text>hydroxymethylbilane = uroporphyrinogen III + H2O</text>
        <dbReference type="Rhea" id="RHEA:18965"/>
        <dbReference type="ChEBI" id="CHEBI:15377"/>
        <dbReference type="ChEBI" id="CHEBI:57308"/>
        <dbReference type="ChEBI" id="CHEBI:57845"/>
        <dbReference type="EC" id="4.2.1.75"/>
    </reaction>
</comment>
<evidence type="ECO:0000313" key="11">
    <source>
        <dbReference type="EMBL" id="KEZ51882.1"/>
    </source>
</evidence>
<dbReference type="RefSeq" id="WP_029566805.1">
    <property type="nucleotide sequence ID" value="NZ_JNVC02000005.1"/>
</dbReference>
<dbReference type="InterPro" id="IPR003754">
    <property type="entry name" value="4pyrrol_synth_uPrphyn_synth"/>
</dbReference>
<evidence type="ECO:0000256" key="5">
    <source>
        <dbReference type="ARBA" id="ARBA00023244"/>
    </source>
</evidence>
<dbReference type="GO" id="GO:0006782">
    <property type="term" value="P:protoporphyrinogen IX biosynthetic process"/>
    <property type="evidence" value="ECO:0007669"/>
    <property type="project" value="UniProtKB-UniRule"/>
</dbReference>
<dbReference type="OrthoDB" id="9815856at2"/>
<evidence type="ECO:0000256" key="6">
    <source>
        <dbReference type="ARBA" id="ARBA00037589"/>
    </source>
</evidence>
<evidence type="ECO:0000256" key="2">
    <source>
        <dbReference type="ARBA" id="ARBA00008133"/>
    </source>
</evidence>
<dbReference type="PANTHER" id="PTHR38042">
    <property type="entry name" value="UROPORPHYRINOGEN-III SYNTHASE, CHLOROPLASTIC"/>
    <property type="match status" value="1"/>
</dbReference>
<keyword evidence="4 9" id="KW-0456">Lyase</keyword>
<dbReference type="SUPFAM" id="SSF69618">
    <property type="entry name" value="HemD-like"/>
    <property type="match status" value="1"/>
</dbReference>
<protein>
    <recommendedName>
        <fullName evidence="7 9">Uroporphyrinogen-III synthase</fullName>
        <ecNumber evidence="3 9">4.2.1.75</ecNumber>
    </recommendedName>
</protein>
<sequence length="260" mass="29278">MAGGLSGKTILITREETQATTFAAKIKKAGGVPVAAPLISFEKAKDIHKLKEAVRGIKAEDCLVFTSMNGVLFFFDFLKEHGFPCDFLSHCTFAAVGRKTRQLIEDRGYTVRIMPKEYVAERLAEEIAGSIRPFQHIYLFRGNLAREILMKELTLKGFSVTDLTLYETIHNTEDGNRIEQLLEEQKLDYITFTSSSTVDAFMKVMKNKNLDTLLKGVTLVSIGPITHKTLKKYGYDGIVSDPYTIDAMIDRIQTHAERQE</sequence>
<dbReference type="PANTHER" id="PTHR38042:SF1">
    <property type="entry name" value="UROPORPHYRINOGEN-III SYNTHASE, CHLOROPLASTIC"/>
    <property type="match status" value="1"/>
</dbReference>
<comment type="caution">
    <text evidence="11">The sequence shown here is derived from an EMBL/GenBank/DDBJ whole genome shotgun (WGS) entry which is preliminary data.</text>
</comment>
<name>A0A084GX20_METID</name>
<gene>
    <name evidence="11" type="ORF">GS18_0212310</name>
</gene>
<evidence type="ECO:0000256" key="3">
    <source>
        <dbReference type="ARBA" id="ARBA00013109"/>
    </source>
</evidence>
<organism evidence="11 12">
    <name type="scientific">Metabacillus indicus</name>
    <name type="common">Bacillus indicus</name>
    <dbReference type="NCBI Taxonomy" id="246786"/>
    <lineage>
        <taxon>Bacteria</taxon>
        <taxon>Bacillati</taxon>
        <taxon>Bacillota</taxon>
        <taxon>Bacilli</taxon>
        <taxon>Bacillales</taxon>
        <taxon>Bacillaceae</taxon>
        <taxon>Metabacillus</taxon>
    </lineage>
</organism>
<evidence type="ECO:0000259" key="10">
    <source>
        <dbReference type="Pfam" id="PF02602"/>
    </source>
</evidence>
<dbReference type="InterPro" id="IPR036108">
    <property type="entry name" value="4pyrrol_syn_uPrphyn_synt_sf"/>
</dbReference>
<dbReference type="UniPathway" id="UPA00251">
    <property type="reaction ID" value="UER00320"/>
</dbReference>